<dbReference type="PANTHER" id="PTHR21284:SF6">
    <property type="entry name" value="SINUOUS"/>
    <property type="match status" value="1"/>
</dbReference>
<dbReference type="GO" id="GO:0016020">
    <property type="term" value="C:membrane"/>
    <property type="evidence" value="ECO:0007669"/>
    <property type="project" value="UniProtKB-SubCell"/>
</dbReference>
<dbReference type="EMBL" id="GDIP01220901">
    <property type="protein sequence ID" value="JAJ02501.1"/>
    <property type="molecule type" value="Transcribed_RNA"/>
</dbReference>
<feature type="transmembrane region" description="Helical" evidence="5">
    <location>
        <begin position="214"/>
        <end position="233"/>
    </location>
</feature>
<keyword evidence="4 5" id="KW-0472">Membrane</keyword>
<evidence type="ECO:0000256" key="4">
    <source>
        <dbReference type="ARBA" id="ARBA00023136"/>
    </source>
</evidence>
<reference evidence="6" key="1">
    <citation type="submission" date="2015-10" db="EMBL/GenBank/DDBJ databases">
        <title>Daphnia magna gene sets from two clonal populations assembled and annotated with EvidentialGene.</title>
        <authorList>
            <person name="Gilbert D."/>
            <person name="Podicheti R."/>
            <person name="Orsini L."/>
            <person name="Colbourne J."/>
            <person name="Pfrender M."/>
        </authorList>
    </citation>
    <scope>NUCLEOTIDE SEQUENCE</scope>
</reference>
<dbReference type="GO" id="GO:0019991">
    <property type="term" value="P:septate junction assembly"/>
    <property type="evidence" value="ECO:0007669"/>
    <property type="project" value="TreeGrafter"/>
</dbReference>
<evidence type="ECO:0000256" key="2">
    <source>
        <dbReference type="ARBA" id="ARBA00022692"/>
    </source>
</evidence>
<keyword evidence="3 5" id="KW-1133">Transmembrane helix</keyword>
<reference evidence="6" key="3">
    <citation type="submission" date="2015-10" db="EMBL/GenBank/DDBJ databases">
        <authorList>
            <person name="Gilbert D.G."/>
        </authorList>
    </citation>
    <scope>NUCLEOTIDE SEQUENCE</scope>
</reference>
<name>A0A0P4Z402_9CRUS</name>
<dbReference type="GO" id="GO:0035151">
    <property type="term" value="P:regulation of tube size, open tracheal system"/>
    <property type="evidence" value="ECO:0007669"/>
    <property type="project" value="TreeGrafter"/>
</dbReference>
<evidence type="ECO:0000256" key="3">
    <source>
        <dbReference type="ARBA" id="ARBA00022989"/>
    </source>
</evidence>
<dbReference type="Pfam" id="PF13903">
    <property type="entry name" value="Claudin_2"/>
    <property type="match status" value="1"/>
</dbReference>
<dbReference type="Gene3D" id="1.20.140.150">
    <property type="match status" value="1"/>
</dbReference>
<evidence type="ECO:0000313" key="7">
    <source>
        <dbReference type="EMBL" id="JAN60400.1"/>
    </source>
</evidence>
<dbReference type="EMBL" id="GDIQ01034337">
    <property type="protein sequence ID" value="JAN60400.1"/>
    <property type="molecule type" value="Transcribed_RNA"/>
</dbReference>
<keyword evidence="2 5" id="KW-0812">Transmembrane</keyword>
<accession>A0A0P4Z402</accession>
<evidence type="ECO:0000256" key="5">
    <source>
        <dbReference type="SAM" id="Phobius"/>
    </source>
</evidence>
<feature type="transmembrane region" description="Helical" evidence="5">
    <location>
        <begin position="173"/>
        <end position="194"/>
    </location>
</feature>
<dbReference type="InterPro" id="IPR004031">
    <property type="entry name" value="PMP22/EMP/MP20/Claudin"/>
</dbReference>
<comment type="subcellular location">
    <subcellularLocation>
        <location evidence="1">Membrane</location>
        <topology evidence="1">Multi-pass membrane protein</topology>
    </subcellularLocation>
</comment>
<reference evidence="7" key="2">
    <citation type="submission" date="2015-10" db="EMBL/GenBank/DDBJ databases">
        <title>EvidentialGene: Evidence-directed Construction of Complete mRNA Transcriptomes without Genomes.</title>
        <authorList>
            <person name="Gilbert D.G."/>
        </authorList>
    </citation>
    <scope>NUCLEOTIDE SEQUENCE</scope>
</reference>
<dbReference type="OrthoDB" id="10062378at2759"/>
<proteinExistence type="predicted"/>
<feature type="transmembrane region" description="Helical" evidence="5">
    <location>
        <begin position="20"/>
        <end position="39"/>
    </location>
</feature>
<evidence type="ECO:0000256" key="1">
    <source>
        <dbReference type="ARBA" id="ARBA00004141"/>
    </source>
</evidence>
<protein>
    <submittedName>
        <fullName evidence="6">Claudin domain-containing protein</fullName>
    </submittedName>
</protein>
<dbReference type="PANTHER" id="PTHR21284">
    <property type="entry name" value="EG:80H7.2 PROTEIN"/>
    <property type="match status" value="1"/>
</dbReference>
<dbReference type="GO" id="GO:0005918">
    <property type="term" value="C:septate junction"/>
    <property type="evidence" value="ECO:0007669"/>
    <property type="project" value="TreeGrafter"/>
</dbReference>
<feature type="transmembrane region" description="Helical" evidence="5">
    <location>
        <begin position="133"/>
        <end position="161"/>
    </location>
</feature>
<dbReference type="AlphaFoldDB" id="A0A0P4Z402"/>
<sequence>MLEANWYSFQLSATMQVRGLVVMATVSKGCLFCFLKLVFNMASHDDGASKIAKAAVLSFFATCLIIIIAFSTNSWLETDGTLENPKFIQLGLWNFCLREFKDVKHLYDRVFNGCRHVLDEEYHIIDWLLRPPFFIAVQLFFTLCFMLMLVGIAGTLMYVLCFTYEHQVKLLRALAWDLTIAAFCGTIAVITFGALGDSRDWMPDFEHNFLSWSFGLAVVGTFGLYLSATLFFIEAKVQAKKHRDTTSQATFSMEHKV</sequence>
<evidence type="ECO:0000313" key="6">
    <source>
        <dbReference type="EMBL" id="JAJ02501.1"/>
    </source>
</evidence>
<feature type="transmembrane region" description="Helical" evidence="5">
    <location>
        <begin position="51"/>
        <end position="70"/>
    </location>
</feature>
<organism evidence="6">
    <name type="scientific">Daphnia magna</name>
    <dbReference type="NCBI Taxonomy" id="35525"/>
    <lineage>
        <taxon>Eukaryota</taxon>
        <taxon>Metazoa</taxon>
        <taxon>Ecdysozoa</taxon>
        <taxon>Arthropoda</taxon>
        <taxon>Crustacea</taxon>
        <taxon>Branchiopoda</taxon>
        <taxon>Diplostraca</taxon>
        <taxon>Cladocera</taxon>
        <taxon>Anomopoda</taxon>
        <taxon>Daphniidae</taxon>
        <taxon>Daphnia</taxon>
    </lineage>
</organism>